<dbReference type="AlphaFoldDB" id="A0A1Y2C3K3"/>
<reference evidence="2 3" key="1">
    <citation type="submission" date="2016-07" db="EMBL/GenBank/DDBJ databases">
        <title>Pervasive Adenine N6-methylation of Active Genes in Fungi.</title>
        <authorList>
            <consortium name="DOE Joint Genome Institute"/>
            <person name="Mondo S.J."/>
            <person name="Dannebaum R.O."/>
            <person name="Kuo R.C."/>
            <person name="Labutti K."/>
            <person name="Haridas S."/>
            <person name="Kuo A."/>
            <person name="Salamov A."/>
            <person name="Ahrendt S.R."/>
            <person name="Lipzen A."/>
            <person name="Sullivan W."/>
            <person name="Andreopoulos W.B."/>
            <person name="Clum A."/>
            <person name="Lindquist E."/>
            <person name="Daum C."/>
            <person name="Ramamoorthy G.K."/>
            <person name="Gryganskyi A."/>
            <person name="Culley D."/>
            <person name="Magnuson J.K."/>
            <person name="James T.Y."/>
            <person name="O'Malley M.A."/>
            <person name="Stajich J.E."/>
            <person name="Spatafora J.W."/>
            <person name="Visel A."/>
            <person name="Grigoriev I.V."/>
        </authorList>
    </citation>
    <scope>NUCLEOTIDE SEQUENCE [LARGE SCALE GENOMIC DNA]</scope>
    <source>
        <strain evidence="2 3">JEL800</strain>
    </source>
</reference>
<keyword evidence="1" id="KW-0472">Membrane</keyword>
<gene>
    <name evidence="2" type="ORF">BCR33DRAFT_718777</name>
</gene>
<dbReference type="Proteomes" id="UP000193642">
    <property type="component" value="Unassembled WGS sequence"/>
</dbReference>
<keyword evidence="1" id="KW-0812">Transmembrane</keyword>
<protein>
    <submittedName>
        <fullName evidence="2">Uncharacterized protein</fullName>
    </submittedName>
</protein>
<dbReference type="EMBL" id="MCGO01000031">
    <property type="protein sequence ID" value="ORY41620.1"/>
    <property type="molecule type" value="Genomic_DNA"/>
</dbReference>
<feature type="transmembrane region" description="Helical" evidence="1">
    <location>
        <begin position="65"/>
        <end position="81"/>
    </location>
</feature>
<evidence type="ECO:0000313" key="3">
    <source>
        <dbReference type="Proteomes" id="UP000193642"/>
    </source>
</evidence>
<feature type="transmembrane region" description="Helical" evidence="1">
    <location>
        <begin position="16"/>
        <end position="34"/>
    </location>
</feature>
<proteinExistence type="predicted"/>
<keyword evidence="3" id="KW-1185">Reference proteome</keyword>
<evidence type="ECO:0000256" key="1">
    <source>
        <dbReference type="SAM" id="Phobius"/>
    </source>
</evidence>
<name>A0A1Y2C3K3_9FUNG</name>
<sequence length="176" mass="20175">MDTSTFVALPKELANHIRSVFTPIFILLGILLTIPGAKLYYWSCFLITFNVFTCSCYLRLQSRYDLLWVPCFYIGLIAVKLFQPYDLFFSCHTYINAFITATAIFIDKNPKWRIHPTVIVSTAIIGQEHDSITAMSLANLLMQVIVQKTSPFWSMSHPRSILGFRLCVPSYQLCCI</sequence>
<comment type="caution">
    <text evidence="2">The sequence shown here is derived from an EMBL/GenBank/DDBJ whole genome shotgun (WGS) entry which is preliminary data.</text>
</comment>
<accession>A0A1Y2C3K3</accession>
<keyword evidence="1" id="KW-1133">Transmembrane helix</keyword>
<organism evidence="2 3">
    <name type="scientific">Rhizoclosmatium globosum</name>
    <dbReference type="NCBI Taxonomy" id="329046"/>
    <lineage>
        <taxon>Eukaryota</taxon>
        <taxon>Fungi</taxon>
        <taxon>Fungi incertae sedis</taxon>
        <taxon>Chytridiomycota</taxon>
        <taxon>Chytridiomycota incertae sedis</taxon>
        <taxon>Chytridiomycetes</taxon>
        <taxon>Chytridiales</taxon>
        <taxon>Chytriomycetaceae</taxon>
        <taxon>Rhizoclosmatium</taxon>
    </lineage>
</organism>
<evidence type="ECO:0000313" key="2">
    <source>
        <dbReference type="EMBL" id="ORY41620.1"/>
    </source>
</evidence>
<dbReference type="OrthoDB" id="10401160at2759"/>